<evidence type="ECO:0000259" key="1">
    <source>
        <dbReference type="Pfam" id="PF20700"/>
    </source>
</evidence>
<evidence type="ECO:0000313" key="2">
    <source>
        <dbReference type="EMBL" id="CAH1113613.1"/>
    </source>
</evidence>
<proteinExistence type="predicted"/>
<accession>A0A9P0DBB3</accession>
<evidence type="ECO:0000313" key="3">
    <source>
        <dbReference type="Proteomes" id="UP001153636"/>
    </source>
</evidence>
<gene>
    <name evidence="2" type="ORF">PSYICH_LOCUS13774</name>
</gene>
<dbReference type="Proteomes" id="UP001153636">
    <property type="component" value="Chromosome 7"/>
</dbReference>
<dbReference type="EMBL" id="OV651819">
    <property type="protein sequence ID" value="CAH1113613.1"/>
    <property type="molecule type" value="Genomic_DNA"/>
</dbReference>
<name>A0A9P0DBB3_9CUCU</name>
<dbReference type="Pfam" id="PF20700">
    <property type="entry name" value="Mutator"/>
    <property type="match status" value="1"/>
</dbReference>
<organism evidence="2 3">
    <name type="scientific">Psylliodes chrysocephalus</name>
    <dbReference type="NCBI Taxonomy" id="3402493"/>
    <lineage>
        <taxon>Eukaryota</taxon>
        <taxon>Metazoa</taxon>
        <taxon>Ecdysozoa</taxon>
        <taxon>Arthropoda</taxon>
        <taxon>Hexapoda</taxon>
        <taxon>Insecta</taxon>
        <taxon>Pterygota</taxon>
        <taxon>Neoptera</taxon>
        <taxon>Endopterygota</taxon>
        <taxon>Coleoptera</taxon>
        <taxon>Polyphaga</taxon>
        <taxon>Cucujiformia</taxon>
        <taxon>Chrysomeloidea</taxon>
        <taxon>Chrysomelidae</taxon>
        <taxon>Galerucinae</taxon>
        <taxon>Alticini</taxon>
        <taxon>Psylliodes</taxon>
    </lineage>
</organism>
<dbReference type="InterPro" id="IPR049012">
    <property type="entry name" value="Mutator_transp_dom"/>
</dbReference>
<keyword evidence="3" id="KW-1185">Reference proteome</keyword>
<reference evidence="2" key="1">
    <citation type="submission" date="2022-01" db="EMBL/GenBank/DDBJ databases">
        <authorList>
            <person name="King R."/>
        </authorList>
    </citation>
    <scope>NUCLEOTIDE SEQUENCE</scope>
</reference>
<protein>
    <recommendedName>
        <fullName evidence="1">Mutator-like transposase domain-containing protein</fullName>
    </recommendedName>
</protein>
<dbReference type="AlphaFoldDB" id="A0A9P0DBB3"/>
<dbReference type="OrthoDB" id="7698403at2759"/>
<sequence>MRYSPLTDRQTDSRGFVIGCERVLSLENITNETRKGLYSILNVKCNECNIETIVPTDKVHATKSEVTHSDVNTKAVLEQENGFKTLERRFDIGRKISELPLLSLHSTFLTNNKIKIKQHFCYKQKSEKLTLQDTKTMNVYYYFHYSDCLPQNRL</sequence>
<feature type="domain" description="Mutator-like transposase" evidence="1">
    <location>
        <begin position="24"/>
        <end position="77"/>
    </location>
</feature>